<dbReference type="SUPFAM" id="SSF46955">
    <property type="entry name" value="Putative DNA-binding domain"/>
    <property type="match status" value="1"/>
</dbReference>
<organism evidence="2 3">
    <name type="scientific">Tepidiforma bonchosmolovskayae</name>
    <dbReference type="NCBI Taxonomy" id="2601677"/>
    <lineage>
        <taxon>Bacteria</taxon>
        <taxon>Bacillati</taxon>
        <taxon>Chloroflexota</taxon>
        <taxon>Tepidiformia</taxon>
        <taxon>Tepidiformales</taxon>
        <taxon>Tepidiformaceae</taxon>
        <taxon>Tepidiforma</taxon>
    </lineage>
</organism>
<dbReference type="EMBL" id="CP042829">
    <property type="protein sequence ID" value="QFG02745.1"/>
    <property type="molecule type" value="Genomic_DNA"/>
</dbReference>
<dbReference type="Pfam" id="PF12728">
    <property type="entry name" value="HTH_17"/>
    <property type="match status" value="1"/>
</dbReference>
<dbReference type="InterPro" id="IPR041657">
    <property type="entry name" value="HTH_17"/>
</dbReference>
<keyword evidence="3" id="KW-1185">Reference proteome</keyword>
<accession>A0ABX6C153</accession>
<evidence type="ECO:0000313" key="2">
    <source>
        <dbReference type="EMBL" id="QFG02745.1"/>
    </source>
</evidence>
<evidence type="ECO:0000313" key="3">
    <source>
        <dbReference type="Proteomes" id="UP000326331"/>
    </source>
</evidence>
<reference evidence="2 3" key="2">
    <citation type="submission" date="2019-10" db="EMBL/GenBank/DDBJ databases">
        <title>Thermopilla bonchosmolovskayae gen. nov., sp. nov., a moderately thermophilic Chloroflexi bacterium from a Chukotka hot spring (Arctic, Russia), representing a novel classis Thermopillaia, which include previously uncultivated lineage OLB14.</title>
        <authorList>
            <person name="Kochetkova T.V."/>
            <person name="Zayulina K.S."/>
            <person name="Zhigarkov V.S."/>
            <person name="Minaev N.V."/>
            <person name="Novikov A."/>
            <person name="Toshchakov S.V."/>
            <person name="Elcheninov A.G."/>
            <person name="Kublanov I.V."/>
        </authorList>
    </citation>
    <scope>NUCLEOTIDE SEQUENCE [LARGE SCALE GENOMIC DNA]</scope>
    <source>
        <strain evidence="2 3">3753O</strain>
    </source>
</reference>
<gene>
    <name evidence="2" type="ORF">Tbon_05395</name>
</gene>
<reference evidence="2 3" key="1">
    <citation type="submission" date="2019-08" db="EMBL/GenBank/DDBJ databases">
        <authorList>
            <person name="Toschakov S.V."/>
        </authorList>
    </citation>
    <scope>NUCLEOTIDE SEQUENCE [LARGE SCALE GENOMIC DNA]</scope>
    <source>
        <strain evidence="2 3">3753O</strain>
    </source>
</reference>
<dbReference type="Proteomes" id="UP000326331">
    <property type="component" value="Chromosome"/>
</dbReference>
<protein>
    <submittedName>
        <fullName evidence="2">Helix-turn-helix domain-containing protein</fullName>
    </submittedName>
</protein>
<sequence>MSSLTPGESRVCLAHNRACIPLALTSAPCSAYLFVGVCRTLAHSDADVNVPRDLTPIAEAAAMFGVSRRTLERLVQQGQLRRFRRPGDRRTFVSLDEVNRGLGFREVPSKYEP</sequence>
<dbReference type="InterPro" id="IPR009061">
    <property type="entry name" value="DNA-bd_dom_put_sf"/>
</dbReference>
<name>A0ABX6C153_9CHLR</name>
<evidence type="ECO:0000259" key="1">
    <source>
        <dbReference type="Pfam" id="PF12728"/>
    </source>
</evidence>
<proteinExistence type="predicted"/>
<feature type="domain" description="Helix-turn-helix" evidence="1">
    <location>
        <begin position="57"/>
        <end position="98"/>
    </location>
</feature>